<sequence>MILAVTIFSILIFGVQGSSIQVCLNTLRVVTHCPSNEEEYRKLSEKCSSDCLNNRFELHCVRNSSKKELIAVCAVPAPMFSYCMEYDSAGQVIQMDMTTRCTNNSLEIVYNSADLQSCNPECLRLHRMTNIGEKGWTLHVVLQIVVVSSGLFLLLCVFGLIYEGHSKNM</sequence>
<reference evidence="4" key="1">
    <citation type="submission" date="2025-08" db="UniProtKB">
        <authorList>
            <consortium name="RefSeq"/>
        </authorList>
    </citation>
    <scope>IDENTIFICATION</scope>
    <source>
        <tissue evidence="4">Whole sample</tissue>
    </source>
</reference>
<name>A0A8B8AN11_CRAVI</name>
<keyword evidence="3" id="KW-1185">Reference proteome</keyword>
<evidence type="ECO:0000313" key="4">
    <source>
        <dbReference type="RefSeq" id="XP_022291484.1"/>
    </source>
</evidence>
<keyword evidence="2" id="KW-0732">Signal</keyword>
<dbReference type="AlphaFoldDB" id="A0A8B8AN11"/>
<protein>
    <submittedName>
        <fullName evidence="4">Uncharacterized protein LOC111102859</fullName>
    </submittedName>
</protein>
<organism evidence="3 4">
    <name type="scientific">Crassostrea virginica</name>
    <name type="common">Eastern oyster</name>
    <dbReference type="NCBI Taxonomy" id="6565"/>
    <lineage>
        <taxon>Eukaryota</taxon>
        <taxon>Metazoa</taxon>
        <taxon>Spiralia</taxon>
        <taxon>Lophotrochozoa</taxon>
        <taxon>Mollusca</taxon>
        <taxon>Bivalvia</taxon>
        <taxon>Autobranchia</taxon>
        <taxon>Pteriomorphia</taxon>
        <taxon>Ostreida</taxon>
        <taxon>Ostreoidea</taxon>
        <taxon>Ostreidae</taxon>
        <taxon>Crassostrea</taxon>
    </lineage>
</organism>
<dbReference type="GeneID" id="111102859"/>
<dbReference type="KEGG" id="cvn:111102859"/>
<gene>
    <name evidence="4" type="primary">LOC111102859</name>
</gene>
<keyword evidence="1" id="KW-0812">Transmembrane</keyword>
<evidence type="ECO:0000256" key="1">
    <source>
        <dbReference type="SAM" id="Phobius"/>
    </source>
</evidence>
<keyword evidence="1" id="KW-1133">Transmembrane helix</keyword>
<feature type="transmembrane region" description="Helical" evidence="1">
    <location>
        <begin position="136"/>
        <end position="162"/>
    </location>
</feature>
<accession>A0A8B8AN11</accession>
<evidence type="ECO:0000256" key="2">
    <source>
        <dbReference type="SAM" id="SignalP"/>
    </source>
</evidence>
<dbReference type="Proteomes" id="UP000694844">
    <property type="component" value="Chromosome 7"/>
</dbReference>
<keyword evidence="1" id="KW-0472">Membrane</keyword>
<feature type="signal peptide" evidence="2">
    <location>
        <begin position="1"/>
        <end position="17"/>
    </location>
</feature>
<dbReference type="RefSeq" id="XP_022291484.1">
    <property type="nucleotide sequence ID" value="XM_022435776.1"/>
</dbReference>
<feature type="chain" id="PRO_5034189085" evidence="2">
    <location>
        <begin position="18"/>
        <end position="169"/>
    </location>
</feature>
<evidence type="ECO:0000313" key="3">
    <source>
        <dbReference type="Proteomes" id="UP000694844"/>
    </source>
</evidence>
<proteinExistence type="predicted"/>